<evidence type="ECO:0008006" key="3">
    <source>
        <dbReference type="Google" id="ProtNLM"/>
    </source>
</evidence>
<keyword evidence="1" id="KW-0732">Signal</keyword>
<feature type="chain" id="PRO_5028287766" description="PorV/PorQ family protein" evidence="1">
    <location>
        <begin position="22"/>
        <end position="231"/>
    </location>
</feature>
<name>A0A7C6EAX2_UNCW3</name>
<reference evidence="2" key="1">
    <citation type="journal article" date="2020" name="mSystems">
        <title>Genome- and Community-Level Interaction Insights into Carbon Utilization and Element Cycling Functions of Hydrothermarchaeota in Hydrothermal Sediment.</title>
        <authorList>
            <person name="Zhou Z."/>
            <person name="Liu Y."/>
            <person name="Xu W."/>
            <person name="Pan J."/>
            <person name="Luo Z.H."/>
            <person name="Li M."/>
        </authorList>
    </citation>
    <scope>NUCLEOTIDE SEQUENCE [LARGE SCALE GENOMIC DNA]</scope>
    <source>
        <strain evidence="2">SpSt-876</strain>
    </source>
</reference>
<accession>A0A7C6EAX2</accession>
<comment type="caution">
    <text evidence="2">The sequence shown here is derived from an EMBL/GenBank/DDBJ whole genome shotgun (WGS) entry which is preliminary data.</text>
</comment>
<dbReference type="AlphaFoldDB" id="A0A7C6EAX2"/>
<sequence>MKTYCAIFIAFILVLWSVASAQSFFSMRGLGEEIINTDAVMTALGSAIALSYQNPSFPLLKENMVFQAGIIGSAAYAKEANNHRLIADARPNYLKALFALPLDFGLGLGLAERFNQNFNIYSETTRGYQRQVVGYGGIYSFGVSVAKSFYKHIGFGLEYNRNFGNSQERWLFQALPQVTITTDTIVTNYRGDLLKFGICANFRDFNFGAIYEKVLPIYIDSRVIAHGVITD</sequence>
<proteinExistence type="predicted"/>
<evidence type="ECO:0000256" key="1">
    <source>
        <dbReference type="SAM" id="SignalP"/>
    </source>
</evidence>
<feature type="signal peptide" evidence="1">
    <location>
        <begin position="1"/>
        <end position="21"/>
    </location>
</feature>
<protein>
    <recommendedName>
        <fullName evidence="3">PorV/PorQ family protein</fullName>
    </recommendedName>
</protein>
<organism evidence="2">
    <name type="scientific">candidate division WOR-3 bacterium</name>
    <dbReference type="NCBI Taxonomy" id="2052148"/>
    <lineage>
        <taxon>Bacteria</taxon>
        <taxon>Bacteria division WOR-3</taxon>
    </lineage>
</organism>
<dbReference type="EMBL" id="DTLI01000158">
    <property type="protein sequence ID" value="HHS52534.1"/>
    <property type="molecule type" value="Genomic_DNA"/>
</dbReference>
<gene>
    <name evidence="2" type="ORF">ENW73_06685</name>
</gene>
<evidence type="ECO:0000313" key="2">
    <source>
        <dbReference type="EMBL" id="HHS52534.1"/>
    </source>
</evidence>